<feature type="region of interest" description="Disordered" evidence="1">
    <location>
        <begin position="21"/>
        <end position="74"/>
    </location>
</feature>
<evidence type="ECO:0000256" key="2">
    <source>
        <dbReference type="SAM" id="Phobius"/>
    </source>
</evidence>
<reference evidence="3 4" key="1">
    <citation type="submission" date="2020-03" db="EMBL/GenBank/DDBJ databases">
        <title>Genomic Encyclopedia of Type Strains, Phase IV (KMG-IV): sequencing the most valuable type-strain genomes for metagenomic binning, comparative biology and taxonomic classification.</title>
        <authorList>
            <person name="Goeker M."/>
        </authorList>
    </citation>
    <scope>NUCLEOTIDE SEQUENCE [LARGE SCALE GENOMIC DNA]</scope>
    <source>
        <strain evidence="3 4">DSM 7225</strain>
    </source>
</reference>
<sequence length="166" mass="18229">MDMPPSRYRVEERGRRLVVVDRTTGREVSQSKSPLPLAGGVGGGGGRTGRRRVGGDPPPAPPASGRGAQGWRFGIQRPRTTPDSFVTRSWFDAKAPRTIKLNYTAHSRLAALRFGGAILIALLVTGSFLFWPWFPFLIGMVLAPPKMRAHFRAASTRWIDGFDQAD</sequence>
<feature type="transmembrane region" description="Helical" evidence="2">
    <location>
        <begin position="110"/>
        <end position="134"/>
    </location>
</feature>
<keyword evidence="2" id="KW-0472">Membrane</keyword>
<evidence type="ECO:0000313" key="3">
    <source>
        <dbReference type="EMBL" id="NJB96091.1"/>
    </source>
</evidence>
<evidence type="ECO:0000313" key="4">
    <source>
        <dbReference type="Proteomes" id="UP000531251"/>
    </source>
</evidence>
<comment type="caution">
    <text evidence="3">The sequence shown here is derived from an EMBL/GenBank/DDBJ whole genome shotgun (WGS) entry which is preliminary data.</text>
</comment>
<accession>A0A7X6BBP4</accession>
<evidence type="ECO:0000256" key="1">
    <source>
        <dbReference type="SAM" id="MobiDB-lite"/>
    </source>
</evidence>
<organism evidence="3 4">
    <name type="scientific">Sphingomonas trueperi</name>
    <dbReference type="NCBI Taxonomy" id="53317"/>
    <lineage>
        <taxon>Bacteria</taxon>
        <taxon>Pseudomonadati</taxon>
        <taxon>Pseudomonadota</taxon>
        <taxon>Alphaproteobacteria</taxon>
        <taxon>Sphingomonadales</taxon>
        <taxon>Sphingomonadaceae</taxon>
        <taxon>Sphingomonas</taxon>
    </lineage>
</organism>
<dbReference type="Proteomes" id="UP000531251">
    <property type="component" value="Unassembled WGS sequence"/>
</dbReference>
<gene>
    <name evidence="3" type="ORF">GGR89_000383</name>
</gene>
<name>A0A7X6BBP4_9SPHN</name>
<keyword evidence="4" id="KW-1185">Reference proteome</keyword>
<protein>
    <submittedName>
        <fullName evidence="3">Uncharacterized protein</fullName>
    </submittedName>
</protein>
<keyword evidence="2" id="KW-0812">Transmembrane</keyword>
<dbReference type="RefSeq" id="WP_241217821.1">
    <property type="nucleotide sequence ID" value="NZ_BAAADY010000001.1"/>
</dbReference>
<proteinExistence type="predicted"/>
<dbReference type="EMBL" id="JAATJB010000001">
    <property type="protein sequence ID" value="NJB96091.1"/>
    <property type="molecule type" value="Genomic_DNA"/>
</dbReference>
<keyword evidence="2" id="KW-1133">Transmembrane helix</keyword>
<dbReference type="AlphaFoldDB" id="A0A7X6BBP4"/>